<feature type="region of interest" description="Disordered" evidence="1">
    <location>
        <begin position="38"/>
        <end position="96"/>
    </location>
</feature>
<sequence>MLRTPLRRNIASALTRAQTIPSLRTLQAPTQILLQQQRARIHQKTPDQQPQTQSKETGNNAQIPPKRSEPPKTQPKQKKDAKEAASKPGNRDKDDLEDIQDIILFQAIVDLIHDITHDFRD</sequence>
<reference evidence="2 3" key="1">
    <citation type="submission" date="2017-06" db="EMBL/GenBank/DDBJ databases">
        <title>Comparative genomic analysis of Ambrosia Fusariam Clade fungi.</title>
        <authorList>
            <person name="Stajich J.E."/>
            <person name="Carrillo J."/>
            <person name="Kijimoto T."/>
            <person name="Eskalen A."/>
            <person name="O'Donnell K."/>
            <person name="Kasson M."/>
        </authorList>
    </citation>
    <scope>NUCLEOTIDE SEQUENCE [LARGE SCALE GENOMIC DNA]</scope>
    <source>
        <strain evidence="2 3">NRRL62584</strain>
    </source>
</reference>
<gene>
    <name evidence="2" type="ORF">CEP54_009150</name>
</gene>
<proteinExistence type="predicted"/>
<dbReference type="AlphaFoldDB" id="A0A428PSB7"/>
<dbReference type="Proteomes" id="UP000288168">
    <property type="component" value="Unassembled WGS sequence"/>
</dbReference>
<name>A0A428PSB7_9HYPO</name>
<protein>
    <submittedName>
        <fullName evidence="2">Uncharacterized protein</fullName>
    </submittedName>
</protein>
<accession>A0A428PSB7</accession>
<comment type="caution">
    <text evidence="2">The sequence shown here is derived from an EMBL/GenBank/DDBJ whole genome shotgun (WGS) entry which is preliminary data.</text>
</comment>
<dbReference type="EMBL" id="NKCI01000097">
    <property type="protein sequence ID" value="RSL55921.1"/>
    <property type="molecule type" value="Genomic_DNA"/>
</dbReference>
<evidence type="ECO:0000256" key="1">
    <source>
        <dbReference type="SAM" id="MobiDB-lite"/>
    </source>
</evidence>
<feature type="compositionally biased region" description="Basic and acidic residues" evidence="1">
    <location>
        <begin position="77"/>
        <end position="94"/>
    </location>
</feature>
<feature type="compositionally biased region" description="Polar residues" evidence="1">
    <location>
        <begin position="46"/>
        <end position="62"/>
    </location>
</feature>
<keyword evidence="3" id="KW-1185">Reference proteome</keyword>
<evidence type="ECO:0000313" key="2">
    <source>
        <dbReference type="EMBL" id="RSL55921.1"/>
    </source>
</evidence>
<evidence type="ECO:0000313" key="3">
    <source>
        <dbReference type="Proteomes" id="UP000288168"/>
    </source>
</evidence>
<organism evidence="2 3">
    <name type="scientific">Fusarium duplospermum</name>
    <dbReference type="NCBI Taxonomy" id="1325734"/>
    <lineage>
        <taxon>Eukaryota</taxon>
        <taxon>Fungi</taxon>
        <taxon>Dikarya</taxon>
        <taxon>Ascomycota</taxon>
        <taxon>Pezizomycotina</taxon>
        <taxon>Sordariomycetes</taxon>
        <taxon>Hypocreomycetidae</taxon>
        <taxon>Hypocreales</taxon>
        <taxon>Nectriaceae</taxon>
        <taxon>Fusarium</taxon>
        <taxon>Fusarium solani species complex</taxon>
    </lineage>
</organism>